<dbReference type="Gene3D" id="1.10.630.10">
    <property type="entry name" value="Cytochrome P450"/>
    <property type="match status" value="1"/>
</dbReference>
<comment type="similarity">
    <text evidence="2 8">Belongs to the cytochrome P450 family.</text>
</comment>
<dbReference type="Pfam" id="PF00067">
    <property type="entry name" value="p450"/>
    <property type="match status" value="1"/>
</dbReference>
<dbReference type="PRINTS" id="PR00359">
    <property type="entry name" value="BP450"/>
</dbReference>
<comment type="caution">
    <text evidence="9">The sequence shown here is derived from an EMBL/GenBank/DDBJ whole genome shotgun (WGS) entry which is preliminary data.</text>
</comment>
<sequence>MTSTVPSVTEHPSAPFPWPRPPIDPPAEYQWLRENAPVTRVDIFGGEYAWLVTRYDDVRSILSDPRVSADSRNPGYPRFGAPPEPEDQRLFLRMDGAEHEIFRNLLAKNFTLTAMKKIRPALQELVDTTIDAMLATPEGQTDFVKAVALPIPSTVLSWILGVHAEDRAFFNKAADEALMANDLTNPDAMGRAIAAMNDLRGYIRKIANERAALDDPGDDIIGQLVAAERAGTITMMDVENSGFLLIIAGHDTTTNMTALGMYTLLQHPEQWAQMQENPALVRNAVEELLRYLTVVHLVILRSSTEDIEIGGVTIPAGEAIIPLNLSANRDDAHFPGADALDIHRKARDHFAFGYGVHQCIGQALARLELQIIFETLARRVPTLKLAAPPEELQFKVWSGINGVFSLPVTW</sequence>
<keyword evidence="6 8" id="KW-0408">Iron</keyword>
<dbReference type="GO" id="GO:0005506">
    <property type="term" value="F:iron ion binding"/>
    <property type="evidence" value="ECO:0007669"/>
    <property type="project" value="InterPro"/>
</dbReference>
<dbReference type="CDD" id="cd11030">
    <property type="entry name" value="CYP105-like"/>
    <property type="match status" value="1"/>
</dbReference>
<evidence type="ECO:0000313" key="9">
    <source>
        <dbReference type="EMBL" id="TYQ00716.1"/>
    </source>
</evidence>
<organism evidence="9">
    <name type="scientific">Nocardia globerula</name>
    <dbReference type="NCBI Taxonomy" id="1818"/>
    <lineage>
        <taxon>Bacteria</taxon>
        <taxon>Bacillati</taxon>
        <taxon>Actinomycetota</taxon>
        <taxon>Actinomycetes</taxon>
        <taxon>Mycobacteriales</taxon>
        <taxon>Nocardiaceae</taxon>
        <taxon>Nocardia</taxon>
    </lineage>
</organism>
<dbReference type="GO" id="GO:0016705">
    <property type="term" value="F:oxidoreductase activity, acting on paired donors, with incorporation or reduction of molecular oxygen"/>
    <property type="evidence" value="ECO:0007669"/>
    <property type="project" value="InterPro"/>
</dbReference>
<evidence type="ECO:0000256" key="6">
    <source>
        <dbReference type="ARBA" id="ARBA00023004"/>
    </source>
</evidence>
<dbReference type="InterPro" id="IPR001128">
    <property type="entry name" value="Cyt_P450"/>
</dbReference>
<evidence type="ECO:0000256" key="8">
    <source>
        <dbReference type="RuleBase" id="RU000461"/>
    </source>
</evidence>
<dbReference type="PROSITE" id="PS00086">
    <property type="entry name" value="CYTOCHROME_P450"/>
    <property type="match status" value="1"/>
</dbReference>
<evidence type="ECO:0000256" key="7">
    <source>
        <dbReference type="ARBA" id="ARBA00023033"/>
    </source>
</evidence>
<dbReference type="GO" id="GO:0004497">
    <property type="term" value="F:monooxygenase activity"/>
    <property type="evidence" value="ECO:0007669"/>
    <property type="project" value="UniProtKB-KW"/>
</dbReference>
<comment type="cofactor">
    <cofactor evidence="1">
        <name>heme</name>
        <dbReference type="ChEBI" id="CHEBI:30413"/>
    </cofactor>
</comment>
<evidence type="ECO:0000256" key="4">
    <source>
        <dbReference type="ARBA" id="ARBA00022723"/>
    </source>
</evidence>
<dbReference type="EMBL" id="VNIQ01000012">
    <property type="protein sequence ID" value="TYQ00716.1"/>
    <property type="molecule type" value="Genomic_DNA"/>
</dbReference>
<protein>
    <submittedName>
        <fullName evidence="9">Cytochrome P450</fullName>
    </submittedName>
</protein>
<dbReference type="PANTHER" id="PTHR46696:SF6">
    <property type="entry name" value="P450, PUTATIVE (EUROFUNG)-RELATED"/>
    <property type="match status" value="1"/>
</dbReference>
<dbReference type="SUPFAM" id="SSF48264">
    <property type="entry name" value="Cytochrome P450"/>
    <property type="match status" value="1"/>
</dbReference>
<evidence type="ECO:0000256" key="5">
    <source>
        <dbReference type="ARBA" id="ARBA00023002"/>
    </source>
</evidence>
<dbReference type="PRINTS" id="PR00385">
    <property type="entry name" value="P450"/>
</dbReference>
<evidence type="ECO:0000256" key="1">
    <source>
        <dbReference type="ARBA" id="ARBA00001971"/>
    </source>
</evidence>
<evidence type="ECO:0000256" key="2">
    <source>
        <dbReference type="ARBA" id="ARBA00010617"/>
    </source>
</evidence>
<keyword evidence="4 8" id="KW-0479">Metal-binding</keyword>
<dbReference type="InterPro" id="IPR002397">
    <property type="entry name" value="Cyt_P450_B"/>
</dbReference>
<keyword evidence="3 8" id="KW-0349">Heme</keyword>
<dbReference type="GO" id="GO:0020037">
    <property type="term" value="F:heme binding"/>
    <property type="evidence" value="ECO:0007669"/>
    <property type="project" value="InterPro"/>
</dbReference>
<keyword evidence="7 8" id="KW-0503">Monooxygenase</keyword>
<name>A0A652YIG6_NOCGL</name>
<evidence type="ECO:0000256" key="3">
    <source>
        <dbReference type="ARBA" id="ARBA00022617"/>
    </source>
</evidence>
<accession>A0A652YIG6</accession>
<gene>
    <name evidence="9" type="ORF">FNL38_11210</name>
</gene>
<reference evidence="9" key="1">
    <citation type="submission" date="2019-07" db="EMBL/GenBank/DDBJ databases">
        <title>Genomic Encyclopedia of Type Strains, Phase IV (KMG-IV): sequencing the most valuable type-strain genomes for metagenomic binning, comparative biology and taxonomic classification.</title>
        <authorList>
            <person name="Goeker M."/>
        </authorList>
    </citation>
    <scope>NUCLEOTIDE SEQUENCE</scope>
    <source>
        <strain evidence="9">DSM 44596</strain>
    </source>
</reference>
<proteinExistence type="inferred from homology"/>
<dbReference type="AlphaFoldDB" id="A0A652YIG6"/>
<keyword evidence="5 8" id="KW-0560">Oxidoreductase</keyword>
<dbReference type="InterPro" id="IPR036396">
    <property type="entry name" value="Cyt_P450_sf"/>
</dbReference>
<dbReference type="InterPro" id="IPR017972">
    <property type="entry name" value="Cyt_P450_CS"/>
</dbReference>
<dbReference type="PANTHER" id="PTHR46696">
    <property type="entry name" value="P450, PUTATIVE (EUROFUNG)-RELATED"/>
    <property type="match status" value="1"/>
</dbReference>
<dbReference type="FunFam" id="1.10.630.10:FF:000018">
    <property type="entry name" value="Cytochrome P450 monooxygenase"/>
    <property type="match status" value="1"/>
</dbReference>